<gene>
    <name evidence="6" type="ORF">Taro_013786</name>
</gene>
<evidence type="ECO:0000256" key="3">
    <source>
        <dbReference type="ARBA" id="ARBA00022989"/>
    </source>
</evidence>
<evidence type="ECO:0000256" key="4">
    <source>
        <dbReference type="ARBA" id="ARBA00023136"/>
    </source>
</evidence>
<protein>
    <recommendedName>
        <fullName evidence="8">Ammonium transporter</fullName>
    </recommendedName>
</protein>
<dbReference type="AlphaFoldDB" id="A0A843UH57"/>
<evidence type="ECO:0000313" key="6">
    <source>
        <dbReference type="EMBL" id="MQL81334.1"/>
    </source>
</evidence>
<keyword evidence="3" id="KW-1133">Transmembrane helix</keyword>
<evidence type="ECO:0000256" key="1">
    <source>
        <dbReference type="ARBA" id="ARBA00004141"/>
    </source>
</evidence>
<keyword evidence="5" id="KW-0732">Signal</keyword>
<feature type="signal peptide" evidence="5">
    <location>
        <begin position="1"/>
        <end position="18"/>
    </location>
</feature>
<accession>A0A843UH57</accession>
<dbReference type="OrthoDB" id="534912at2759"/>
<proteinExistence type="predicted"/>
<organism evidence="6 7">
    <name type="scientific">Colocasia esculenta</name>
    <name type="common">Wild taro</name>
    <name type="synonym">Arum esculentum</name>
    <dbReference type="NCBI Taxonomy" id="4460"/>
    <lineage>
        <taxon>Eukaryota</taxon>
        <taxon>Viridiplantae</taxon>
        <taxon>Streptophyta</taxon>
        <taxon>Embryophyta</taxon>
        <taxon>Tracheophyta</taxon>
        <taxon>Spermatophyta</taxon>
        <taxon>Magnoliopsida</taxon>
        <taxon>Liliopsida</taxon>
        <taxon>Araceae</taxon>
        <taxon>Aroideae</taxon>
        <taxon>Colocasieae</taxon>
        <taxon>Colocasia</taxon>
    </lineage>
</organism>
<keyword evidence="2" id="KW-0812">Transmembrane</keyword>
<evidence type="ECO:0000256" key="2">
    <source>
        <dbReference type="ARBA" id="ARBA00022692"/>
    </source>
</evidence>
<sequence length="70" mass="7584">MGPLFLLLRRLGLLRISAEDEMAGMDMTRHGGFAYAYHDEDSTNHDGGGFMLKSAVVRVGPTTTESPTPS</sequence>
<name>A0A843UH57_COLES</name>
<keyword evidence="7" id="KW-1185">Reference proteome</keyword>
<feature type="chain" id="PRO_5032936461" description="Ammonium transporter" evidence="5">
    <location>
        <begin position="19"/>
        <end position="70"/>
    </location>
</feature>
<dbReference type="InterPro" id="IPR029020">
    <property type="entry name" value="Ammonium/urea_transptr"/>
</dbReference>
<dbReference type="Proteomes" id="UP000652761">
    <property type="component" value="Unassembled WGS sequence"/>
</dbReference>
<dbReference type="Gene3D" id="1.10.3430.10">
    <property type="entry name" value="Ammonium transporter AmtB like domains"/>
    <property type="match status" value="1"/>
</dbReference>
<evidence type="ECO:0008006" key="8">
    <source>
        <dbReference type="Google" id="ProtNLM"/>
    </source>
</evidence>
<reference evidence="6" key="1">
    <citation type="submission" date="2017-07" db="EMBL/GenBank/DDBJ databases">
        <title>Taro Niue Genome Assembly and Annotation.</title>
        <authorList>
            <person name="Atibalentja N."/>
            <person name="Keating K."/>
            <person name="Fields C.J."/>
        </authorList>
    </citation>
    <scope>NUCLEOTIDE SEQUENCE</scope>
    <source>
        <strain evidence="6">Niue_2</strain>
        <tissue evidence="6">Leaf</tissue>
    </source>
</reference>
<dbReference type="EMBL" id="NMUH01000560">
    <property type="protein sequence ID" value="MQL81334.1"/>
    <property type="molecule type" value="Genomic_DNA"/>
</dbReference>
<keyword evidence="4" id="KW-0472">Membrane</keyword>
<dbReference type="GO" id="GO:0016020">
    <property type="term" value="C:membrane"/>
    <property type="evidence" value="ECO:0007669"/>
    <property type="project" value="UniProtKB-SubCell"/>
</dbReference>
<evidence type="ECO:0000256" key="5">
    <source>
        <dbReference type="SAM" id="SignalP"/>
    </source>
</evidence>
<evidence type="ECO:0000313" key="7">
    <source>
        <dbReference type="Proteomes" id="UP000652761"/>
    </source>
</evidence>
<comment type="caution">
    <text evidence="6">The sequence shown here is derived from an EMBL/GenBank/DDBJ whole genome shotgun (WGS) entry which is preliminary data.</text>
</comment>
<comment type="subcellular location">
    <subcellularLocation>
        <location evidence="1">Membrane</location>
        <topology evidence="1">Multi-pass membrane protein</topology>
    </subcellularLocation>
</comment>